<gene>
    <name evidence="2" type="ORF">AHA02nite_11740</name>
</gene>
<comment type="caution">
    <text evidence="2">The sequence shown here is derived from an EMBL/GenBank/DDBJ whole genome shotgun (WGS) entry which is preliminary data.</text>
</comment>
<sequence>MLPRMFTYLLLGALIVAAVAVSVPQYLSYLLIAFAAIFVIALGALAFIYGKRAILMFKELKKQ</sequence>
<keyword evidence="1" id="KW-1133">Transmembrane helix</keyword>
<dbReference type="Proteomes" id="UP000321440">
    <property type="component" value="Unassembled WGS sequence"/>
</dbReference>
<proteinExistence type="predicted"/>
<reference evidence="2 3" key="1">
    <citation type="submission" date="2019-07" db="EMBL/GenBank/DDBJ databases">
        <title>Whole genome shotgun sequence of Alkalibacillus haloalkaliphilus NBRC 103110.</title>
        <authorList>
            <person name="Hosoyama A."/>
            <person name="Uohara A."/>
            <person name="Ohji S."/>
            <person name="Ichikawa N."/>
        </authorList>
    </citation>
    <scope>NUCLEOTIDE SEQUENCE [LARGE SCALE GENOMIC DNA]</scope>
    <source>
        <strain evidence="2 3">NBRC 103110</strain>
    </source>
</reference>
<keyword evidence="1" id="KW-0472">Membrane</keyword>
<evidence type="ECO:0000313" key="2">
    <source>
        <dbReference type="EMBL" id="GEN45398.1"/>
    </source>
</evidence>
<dbReference type="EMBL" id="BJYA01000004">
    <property type="protein sequence ID" value="GEN45398.1"/>
    <property type="molecule type" value="Genomic_DNA"/>
</dbReference>
<keyword evidence="1" id="KW-0812">Transmembrane</keyword>
<dbReference type="RefSeq" id="WP_146815289.1">
    <property type="nucleotide sequence ID" value="NZ_BJYA01000004.1"/>
</dbReference>
<organism evidence="2 3">
    <name type="scientific">Alkalibacillus haloalkaliphilus</name>
    <dbReference type="NCBI Taxonomy" id="94136"/>
    <lineage>
        <taxon>Bacteria</taxon>
        <taxon>Bacillati</taxon>
        <taxon>Bacillota</taxon>
        <taxon>Bacilli</taxon>
        <taxon>Bacillales</taxon>
        <taxon>Bacillaceae</taxon>
        <taxon>Alkalibacillus</taxon>
    </lineage>
</organism>
<name>A0A511W4Y5_9BACI</name>
<dbReference type="AlphaFoldDB" id="A0A511W4Y5"/>
<keyword evidence="3" id="KW-1185">Reference proteome</keyword>
<accession>A0A511W4Y5</accession>
<protein>
    <submittedName>
        <fullName evidence="2">Uncharacterized protein</fullName>
    </submittedName>
</protein>
<evidence type="ECO:0000313" key="3">
    <source>
        <dbReference type="Proteomes" id="UP000321440"/>
    </source>
</evidence>
<evidence type="ECO:0000256" key="1">
    <source>
        <dbReference type="SAM" id="Phobius"/>
    </source>
</evidence>
<feature type="transmembrane region" description="Helical" evidence="1">
    <location>
        <begin position="30"/>
        <end position="50"/>
    </location>
</feature>